<sequence>MFNLIELVLGLFGVGKMSKANKAAETIGQINKLVDDNFTSDEEKKKHAALMEKLAINSNNKFVQGGRSALMWSLGAVVVYQCIVRDILAITLHVELPPLDFDAGTLLTHVTNLLAGSI</sequence>
<evidence type="ECO:0000313" key="1">
    <source>
        <dbReference type="EMBL" id="CAH0543036.1"/>
    </source>
</evidence>
<keyword evidence="2" id="KW-1185">Reference proteome</keyword>
<proteinExistence type="predicted"/>
<reference evidence="1" key="1">
    <citation type="submission" date="2021-11" db="EMBL/GenBank/DDBJ databases">
        <authorList>
            <person name="Rodrigo-Torres L."/>
            <person name="Arahal R. D."/>
            <person name="Lucena T."/>
        </authorList>
    </citation>
    <scope>NUCLEOTIDE SEQUENCE</scope>
    <source>
        <strain evidence="1">CECT 7928</strain>
    </source>
</reference>
<comment type="caution">
    <text evidence="1">The sequence shown here is derived from an EMBL/GenBank/DDBJ whole genome shotgun (WGS) entry which is preliminary data.</text>
</comment>
<evidence type="ECO:0000313" key="2">
    <source>
        <dbReference type="Proteomes" id="UP000838748"/>
    </source>
</evidence>
<protein>
    <submittedName>
        <fullName evidence="1">Uncharacterized protein</fullName>
    </submittedName>
</protein>
<accession>A0ABM9AB42</accession>
<dbReference type="Proteomes" id="UP000838748">
    <property type="component" value="Unassembled WGS sequence"/>
</dbReference>
<name>A0ABM9AB42_9VIBR</name>
<gene>
    <name evidence="1" type="ORF">VMF7928_04370</name>
</gene>
<organism evidence="1 2">
    <name type="scientific">Vibrio marisflavi CECT 7928</name>
    <dbReference type="NCBI Taxonomy" id="634439"/>
    <lineage>
        <taxon>Bacteria</taxon>
        <taxon>Pseudomonadati</taxon>
        <taxon>Pseudomonadota</taxon>
        <taxon>Gammaproteobacteria</taxon>
        <taxon>Vibrionales</taxon>
        <taxon>Vibrionaceae</taxon>
        <taxon>Vibrio</taxon>
    </lineage>
</organism>
<dbReference type="EMBL" id="CAKLDM010000004">
    <property type="protein sequence ID" value="CAH0543036.1"/>
    <property type="molecule type" value="Genomic_DNA"/>
</dbReference>